<dbReference type="SMART" id="SM00062">
    <property type="entry name" value="PBPb"/>
    <property type="match status" value="1"/>
</dbReference>
<dbReference type="SUPFAM" id="SSF53850">
    <property type="entry name" value="Periplasmic binding protein-like II"/>
    <property type="match status" value="1"/>
</dbReference>
<name>A0ABT3KXV2_9BURK</name>
<sequence length="287" mass="30759">MNRRNALTSTALAGAAVLATTASSQGLAQSASGVASASGSTLERVRKSGVLRIAAIVGQAPYFNKDLLTGKWTGACMDMANDIGAKLGAKVGVVETTWGNQILDLQADKIDLAFAVNPTPERALVIDFASPILMHSFTAVTRKGFPKPATWEDLSKPTVRIAVDLGSTHELIARRYAPKANIVGFKNRDEAVLAVATGRADCNVVLAILALPMLKKNPALGEIAIPRPILTLPSNLGVRIDLDRRFRDFLSVWTDYNRSIGQTREWLLKGLAEINVTVADIPAEVQF</sequence>
<evidence type="ECO:0000256" key="1">
    <source>
        <dbReference type="ARBA" id="ARBA00022729"/>
    </source>
</evidence>
<protein>
    <submittedName>
        <fullName evidence="4">ABC transporter substrate-binding protein</fullName>
    </submittedName>
</protein>
<organism evidence="4 5">
    <name type="scientific">Verminephrobacter aporrectodeae subsp. tuberculatae</name>
    <dbReference type="NCBI Taxonomy" id="1110392"/>
    <lineage>
        <taxon>Bacteria</taxon>
        <taxon>Pseudomonadati</taxon>
        <taxon>Pseudomonadota</taxon>
        <taxon>Betaproteobacteria</taxon>
        <taxon>Burkholderiales</taxon>
        <taxon>Comamonadaceae</taxon>
        <taxon>Verminephrobacter</taxon>
    </lineage>
</organism>
<dbReference type="EMBL" id="QZCW01000003">
    <property type="protein sequence ID" value="MCW5323157.1"/>
    <property type="molecule type" value="Genomic_DNA"/>
</dbReference>
<dbReference type="CDD" id="cd13621">
    <property type="entry name" value="PBP2_AA_binding_like_3"/>
    <property type="match status" value="1"/>
</dbReference>
<dbReference type="Proteomes" id="UP001208935">
    <property type="component" value="Unassembled WGS sequence"/>
</dbReference>
<feature type="chain" id="PRO_5045644131" evidence="2">
    <location>
        <begin position="29"/>
        <end position="287"/>
    </location>
</feature>
<evidence type="ECO:0000313" key="5">
    <source>
        <dbReference type="Proteomes" id="UP001208935"/>
    </source>
</evidence>
<dbReference type="InterPro" id="IPR001638">
    <property type="entry name" value="Solute-binding_3/MltF_N"/>
</dbReference>
<accession>A0ABT3KXV2</accession>
<proteinExistence type="predicted"/>
<dbReference type="PANTHER" id="PTHR35936:SF17">
    <property type="entry name" value="ARGININE-BINDING EXTRACELLULAR PROTEIN ARTP"/>
    <property type="match status" value="1"/>
</dbReference>
<dbReference type="Gene3D" id="3.40.190.10">
    <property type="entry name" value="Periplasmic binding protein-like II"/>
    <property type="match status" value="2"/>
</dbReference>
<evidence type="ECO:0000313" key="4">
    <source>
        <dbReference type="EMBL" id="MCW5323157.1"/>
    </source>
</evidence>
<feature type="signal peptide" evidence="2">
    <location>
        <begin position="1"/>
        <end position="28"/>
    </location>
</feature>
<dbReference type="Pfam" id="PF00497">
    <property type="entry name" value="SBP_bac_3"/>
    <property type="match status" value="1"/>
</dbReference>
<feature type="domain" description="Solute-binding protein family 3/N-terminal" evidence="3">
    <location>
        <begin position="50"/>
        <end position="274"/>
    </location>
</feature>
<keyword evidence="1 2" id="KW-0732">Signal</keyword>
<dbReference type="PANTHER" id="PTHR35936">
    <property type="entry name" value="MEMBRANE-BOUND LYTIC MUREIN TRANSGLYCOSYLASE F"/>
    <property type="match status" value="1"/>
</dbReference>
<evidence type="ECO:0000256" key="2">
    <source>
        <dbReference type="SAM" id="SignalP"/>
    </source>
</evidence>
<gene>
    <name evidence="4" type="ORF">D5039_19030</name>
</gene>
<dbReference type="RefSeq" id="WP_265283126.1">
    <property type="nucleotide sequence ID" value="NZ_QZCW01000003.1"/>
</dbReference>
<evidence type="ECO:0000259" key="3">
    <source>
        <dbReference type="SMART" id="SM00062"/>
    </source>
</evidence>
<reference evidence="5" key="1">
    <citation type="submission" date="2023-07" db="EMBL/GenBank/DDBJ databases">
        <title>Verminephrobacter genomes.</title>
        <authorList>
            <person name="Lund M.B."/>
        </authorList>
    </citation>
    <scope>NUCLEOTIDE SEQUENCE [LARGE SCALE GENOMIC DNA]</scope>
    <source>
        <strain evidence="5">AtM5-05</strain>
    </source>
</reference>
<comment type="caution">
    <text evidence="4">The sequence shown here is derived from an EMBL/GenBank/DDBJ whole genome shotgun (WGS) entry which is preliminary data.</text>
</comment>
<keyword evidence="5" id="KW-1185">Reference proteome</keyword>